<organism evidence="2 3">
    <name type="scientific">Rangifer tarandus platyrhynchus</name>
    <name type="common">Svalbard reindeer</name>
    <dbReference type="NCBI Taxonomy" id="3082113"/>
    <lineage>
        <taxon>Eukaryota</taxon>
        <taxon>Metazoa</taxon>
        <taxon>Chordata</taxon>
        <taxon>Craniata</taxon>
        <taxon>Vertebrata</taxon>
        <taxon>Euteleostomi</taxon>
        <taxon>Mammalia</taxon>
        <taxon>Eutheria</taxon>
        <taxon>Laurasiatheria</taxon>
        <taxon>Artiodactyla</taxon>
        <taxon>Ruminantia</taxon>
        <taxon>Pecora</taxon>
        <taxon>Cervidae</taxon>
        <taxon>Odocoileinae</taxon>
        <taxon>Rangifer</taxon>
    </lineage>
</organism>
<dbReference type="EMBL" id="OX459940">
    <property type="protein sequence ID" value="CAI9175041.1"/>
    <property type="molecule type" value="Genomic_DNA"/>
</dbReference>
<evidence type="ECO:0000313" key="3">
    <source>
        <dbReference type="Proteomes" id="UP001176941"/>
    </source>
</evidence>
<keyword evidence="3" id="KW-1185">Reference proteome</keyword>
<proteinExistence type="predicted"/>
<accession>A0ABN8ZPY0</accession>
<feature type="compositionally biased region" description="Low complexity" evidence="1">
    <location>
        <begin position="133"/>
        <end position="148"/>
    </location>
</feature>
<sequence>MGAGSVPTRMCSRDLGGVGAVPGSRPSVWGLPLSCGSGPGDWAGPGQALGWGLHSLPALSRQTEALLTVCRCFDLCGRGGQSNPGTPHPAHLGTAERPPLGRGQAGVCVAETDQRPEGIPPRGSSPAEEEKGQLPQAQAPPQALLQGQSSSPSCGPKGLAG</sequence>
<evidence type="ECO:0000256" key="1">
    <source>
        <dbReference type="SAM" id="MobiDB-lite"/>
    </source>
</evidence>
<protein>
    <submittedName>
        <fullName evidence="2">Uncharacterized protein</fullName>
    </submittedName>
</protein>
<gene>
    <name evidence="2" type="ORF">MRATA1EN1_LOCUS24003</name>
</gene>
<reference evidence="2" key="1">
    <citation type="submission" date="2023-04" db="EMBL/GenBank/DDBJ databases">
        <authorList>
            <consortium name="ELIXIR-Norway"/>
        </authorList>
    </citation>
    <scope>NUCLEOTIDE SEQUENCE [LARGE SCALE GENOMIC DNA]</scope>
</reference>
<dbReference type="Proteomes" id="UP001176941">
    <property type="component" value="Chromosome 4"/>
</dbReference>
<feature type="region of interest" description="Disordered" evidence="1">
    <location>
        <begin position="81"/>
        <end position="161"/>
    </location>
</feature>
<name>A0ABN8ZPY0_RANTA</name>
<evidence type="ECO:0000313" key="2">
    <source>
        <dbReference type="EMBL" id="CAI9175041.1"/>
    </source>
</evidence>